<dbReference type="PROSITE" id="PS00678">
    <property type="entry name" value="WD_REPEATS_1"/>
    <property type="match status" value="2"/>
</dbReference>
<evidence type="ECO:0000256" key="3">
    <source>
        <dbReference type="ARBA" id="ARBA00037338"/>
    </source>
</evidence>
<dbReference type="KEGG" id="trg:TRUGW13939_05553"/>
<evidence type="ECO:0000256" key="7">
    <source>
        <dbReference type="PROSITE-ProRule" id="PRU00221"/>
    </source>
</evidence>
<dbReference type="OrthoDB" id="7668193at2759"/>
<keyword evidence="1 7" id="KW-0853">WD repeat</keyword>
<keyword evidence="2" id="KW-0677">Repeat</keyword>
<feature type="repeat" description="WD" evidence="7">
    <location>
        <begin position="430"/>
        <end position="445"/>
    </location>
</feature>
<dbReference type="InterPro" id="IPR019775">
    <property type="entry name" value="WD40_repeat_CS"/>
</dbReference>
<protein>
    <recommendedName>
        <fullName evidence="6">ASTRA-associated protein 1</fullName>
    </recommendedName>
</protein>
<dbReference type="EMBL" id="CP055900">
    <property type="protein sequence ID" value="QKX58431.1"/>
    <property type="molecule type" value="Genomic_DNA"/>
</dbReference>
<dbReference type="SUPFAM" id="SSF50978">
    <property type="entry name" value="WD40 repeat-like"/>
    <property type="match status" value="1"/>
</dbReference>
<keyword evidence="9" id="KW-1185">Reference proteome</keyword>
<comment type="similarity">
    <text evidence="4">Belongs to the WD repeat ASA1 family.</text>
</comment>
<dbReference type="InterPro" id="IPR001680">
    <property type="entry name" value="WD40_rpt"/>
</dbReference>
<accession>A0A7H8QYD1</accession>
<evidence type="ECO:0000313" key="9">
    <source>
        <dbReference type="Proteomes" id="UP000509510"/>
    </source>
</evidence>
<dbReference type="RefSeq" id="XP_035344609.1">
    <property type="nucleotide sequence ID" value="XM_035488716.1"/>
</dbReference>
<evidence type="ECO:0000313" key="8">
    <source>
        <dbReference type="EMBL" id="QKX58431.1"/>
    </source>
</evidence>
<dbReference type="InterPro" id="IPR015943">
    <property type="entry name" value="WD40/YVTN_repeat-like_dom_sf"/>
</dbReference>
<feature type="repeat" description="WD" evidence="7">
    <location>
        <begin position="19"/>
        <end position="60"/>
    </location>
</feature>
<evidence type="ECO:0000256" key="1">
    <source>
        <dbReference type="ARBA" id="ARBA00022574"/>
    </source>
</evidence>
<proteinExistence type="inferred from homology"/>
<dbReference type="PANTHER" id="PTHR19854">
    <property type="entry name" value="TRANSDUCIN BETA-LIKE 3"/>
    <property type="match status" value="1"/>
</dbReference>
<evidence type="ECO:0000256" key="5">
    <source>
        <dbReference type="ARBA" id="ARBA00038749"/>
    </source>
</evidence>
<dbReference type="GeneID" id="55993050"/>
<organism evidence="8 9">
    <name type="scientific">Talaromyces rugulosus</name>
    <name type="common">Penicillium rugulosum</name>
    <dbReference type="NCBI Taxonomy" id="121627"/>
    <lineage>
        <taxon>Eukaryota</taxon>
        <taxon>Fungi</taxon>
        <taxon>Dikarya</taxon>
        <taxon>Ascomycota</taxon>
        <taxon>Pezizomycotina</taxon>
        <taxon>Eurotiomycetes</taxon>
        <taxon>Eurotiomycetidae</taxon>
        <taxon>Eurotiales</taxon>
        <taxon>Trichocomaceae</taxon>
        <taxon>Talaromyces</taxon>
        <taxon>Talaromyces sect. Islandici</taxon>
    </lineage>
</organism>
<sequence>MSTTIVEKALPPASPRYILRGHSSAIQALHFFAHNTRLISADADGWVVIWDVITKRARAVWKAHEGAVLEVKGFDLPAQQEIFTHGRDHKLRLWRIKASDDKEALLNRILPVERTQVNASSTQTSSSLSSSVEPWLVHSLPVNALNFCAFSLCLVPDPATEAFGEDANPSSTDQGLTAGQSVYFAVPNALNSGAIDIFHLPSEKRVSTILADTTVHTGMVMAVNLLYTAQNQLYVLSGYEDGHVMVHVQRSIRDPPKTWKWSKVYVSRPHSQPVLSLDSVQSEKQSYFFTSSADALIVKHPVPTAATVGPAAIAEKSPLKLLNTKHAGQQGLRLRSDQKIFGTAGWDARIRVYSSKTMKELAVLKWHKEGCYTVAFADILSPDEDIEILTGNETENTDENNAQTQHVSHESPLQMVQHQRSQKAQQMHWLAAGSKDGKISLWDIY</sequence>
<dbReference type="Proteomes" id="UP000509510">
    <property type="component" value="Chromosome III"/>
</dbReference>
<reference evidence="9" key="1">
    <citation type="submission" date="2020-06" db="EMBL/GenBank/DDBJ databases">
        <title>A chromosome-scale genome assembly of Talaromyces rugulosus W13939.</title>
        <authorList>
            <person name="Wang B."/>
            <person name="Guo L."/>
            <person name="Ye K."/>
            <person name="Wang L."/>
        </authorList>
    </citation>
    <scope>NUCLEOTIDE SEQUENCE [LARGE SCALE GENOMIC DNA]</scope>
    <source>
        <strain evidence="9">W13939</strain>
    </source>
</reference>
<evidence type="ECO:0000256" key="6">
    <source>
        <dbReference type="ARBA" id="ARBA00040563"/>
    </source>
</evidence>
<dbReference type="AlphaFoldDB" id="A0A7H8QYD1"/>
<dbReference type="Gene3D" id="2.130.10.10">
    <property type="entry name" value="YVTN repeat-like/Quinoprotein amine dehydrogenase"/>
    <property type="match status" value="2"/>
</dbReference>
<name>A0A7H8QYD1_TALRU</name>
<comment type="function">
    <text evidence="3">Component of the ASTRA complex involved in chromatin remodeling.</text>
</comment>
<evidence type="ECO:0000256" key="4">
    <source>
        <dbReference type="ARBA" id="ARBA00037931"/>
    </source>
</evidence>
<evidence type="ECO:0000256" key="2">
    <source>
        <dbReference type="ARBA" id="ARBA00022737"/>
    </source>
</evidence>
<gene>
    <name evidence="8" type="ORF">TRUGW13939_05553</name>
</gene>
<dbReference type="SMART" id="SM00320">
    <property type="entry name" value="WD40"/>
    <property type="match status" value="6"/>
</dbReference>
<dbReference type="PANTHER" id="PTHR19854:SF1">
    <property type="entry name" value="GUANINE NUCLEOTIDE-BINDING PROTEIN SUBUNIT BETA-LIKE PROTEIN 1"/>
    <property type="match status" value="1"/>
</dbReference>
<comment type="subunit">
    <text evidence="5">Component of the ASTRA chromatin remodeling machinery complex.</text>
</comment>
<dbReference type="PROSITE" id="PS50082">
    <property type="entry name" value="WD_REPEATS_2"/>
    <property type="match status" value="2"/>
</dbReference>
<dbReference type="Pfam" id="PF00400">
    <property type="entry name" value="WD40"/>
    <property type="match status" value="2"/>
</dbReference>
<dbReference type="InterPro" id="IPR036322">
    <property type="entry name" value="WD40_repeat_dom_sf"/>
</dbReference>
<dbReference type="PROSITE" id="PS50294">
    <property type="entry name" value="WD_REPEATS_REGION"/>
    <property type="match status" value="1"/>
</dbReference>